<evidence type="ECO:0000256" key="1">
    <source>
        <dbReference type="ARBA" id="ARBA00001282"/>
    </source>
</evidence>
<dbReference type="InterPro" id="IPR018294">
    <property type="entry name" value="ISPD_synthase_CS"/>
</dbReference>
<dbReference type="AlphaFoldDB" id="A0A1G9IIA1"/>
<comment type="catalytic activity">
    <reaction evidence="1 7">
        <text>2-C-methyl-D-erythritol 4-phosphate + CTP + H(+) = 4-CDP-2-C-methyl-D-erythritol + diphosphate</text>
        <dbReference type="Rhea" id="RHEA:13429"/>
        <dbReference type="ChEBI" id="CHEBI:15378"/>
        <dbReference type="ChEBI" id="CHEBI:33019"/>
        <dbReference type="ChEBI" id="CHEBI:37563"/>
        <dbReference type="ChEBI" id="CHEBI:57823"/>
        <dbReference type="ChEBI" id="CHEBI:58262"/>
        <dbReference type="EC" id="2.7.7.60"/>
    </reaction>
</comment>
<dbReference type="NCBIfam" id="TIGR00453">
    <property type="entry name" value="ispD"/>
    <property type="match status" value="1"/>
</dbReference>
<dbReference type="FunFam" id="3.90.550.10:FF:000003">
    <property type="entry name" value="2-C-methyl-D-erythritol 4-phosphate cytidylyltransferase"/>
    <property type="match status" value="1"/>
</dbReference>
<keyword evidence="5 7" id="KW-0548">Nucleotidyltransferase</keyword>
<dbReference type="PANTHER" id="PTHR32125:SF4">
    <property type="entry name" value="2-C-METHYL-D-ERYTHRITOL 4-PHOSPHATE CYTIDYLYLTRANSFERASE, CHLOROPLASTIC"/>
    <property type="match status" value="1"/>
</dbReference>
<proteinExistence type="inferred from homology"/>
<dbReference type="PROSITE" id="PS01295">
    <property type="entry name" value="ISPD"/>
    <property type="match status" value="1"/>
</dbReference>
<dbReference type="InterPro" id="IPR001228">
    <property type="entry name" value="IspD"/>
</dbReference>
<accession>A0A1G9IIA1</accession>
<evidence type="ECO:0000256" key="5">
    <source>
        <dbReference type="ARBA" id="ARBA00022695"/>
    </source>
</evidence>
<dbReference type="Pfam" id="PF01128">
    <property type="entry name" value="IspD"/>
    <property type="match status" value="1"/>
</dbReference>
<comment type="pathway">
    <text evidence="2 7">Isoprenoid biosynthesis; isopentenyl diphosphate biosynthesis via DXP pathway; isopentenyl diphosphate from 1-deoxy-D-xylulose 5-phosphate: step 2/6.</text>
</comment>
<dbReference type="GO" id="GO:0050518">
    <property type="term" value="F:2-C-methyl-D-erythritol 4-phosphate cytidylyltransferase activity"/>
    <property type="evidence" value="ECO:0007669"/>
    <property type="project" value="UniProtKB-UniRule"/>
</dbReference>
<feature type="site" description="Positions MEP for the nucleophilic attack" evidence="7">
    <location>
        <position position="143"/>
    </location>
</feature>
<dbReference type="GO" id="GO:0019288">
    <property type="term" value="P:isopentenyl diphosphate biosynthetic process, methylerythritol 4-phosphate pathway"/>
    <property type="evidence" value="ECO:0007669"/>
    <property type="project" value="UniProtKB-UniRule"/>
</dbReference>
<dbReference type="CDD" id="cd02516">
    <property type="entry name" value="CDP-ME_synthetase"/>
    <property type="match status" value="1"/>
</dbReference>
<dbReference type="PANTHER" id="PTHR32125">
    <property type="entry name" value="2-C-METHYL-D-ERYTHRITOL 4-PHOSPHATE CYTIDYLYLTRANSFERASE, CHLOROPLASTIC"/>
    <property type="match status" value="1"/>
</dbReference>
<organism evidence="8 9">
    <name type="scientific">Tessaracoccus oleiagri</name>
    <dbReference type="NCBI Taxonomy" id="686624"/>
    <lineage>
        <taxon>Bacteria</taxon>
        <taxon>Bacillati</taxon>
        <taxon>Actinomycetota</taxon>
        <taxon>Actinomycetes</taxon>
        <taxon>Propionibacteriales</taxon>
        <taxon>Propionibacteriaceae</taxon>
        <taxon>Tessaracoccus</taxon>
    </lineage>
</organism>
<evidence type="ECO:0000256" key="6">
    <source>
        <dbReference type="ARBA" id="ARBA00023229"/>
    </source>
</evidence>
<dbReference type="STRING" id="686624.SAMN04488242_0959"/>
<dbReference type="HAMAP" id="MF_00108">
    <property type="entry name" value="IspD"/>
    <property type="match status" value="1"/>
</dbReference>
<dbReference type="Proteomes" id="UP000199475">
    <property type="component" value="Unassembled WGS sequence"/>
</dbReference>
<dbReference type="InterPro" id="IPR050088">
    <property type="entry name" value="IspD/TarI_cytidylyltransf_bact"/>
</dbReference>
<reference evidence="8 9" key="1">
    <citation type="submission" date="2016-10" db="EMBL/GenBank/DDBJ databases">
        <authorList>
            <person name="de Groot N.N."/>
        </authorList>
    </citation>
    <scope>NUCLEOTIDE SEQUENCE [LARGE SCALE GENOMIC DNA]</scope>
    <source>
        <strain evidence="8 9">CGMCC 1.9159</strain>
    </source>
</reference>
<dbReference type="EC" id="2.7.7.60" evidence="7"/>
<dbReference type="InterPro" id="IPR034683">
    <property type="entry name" value="IspD/TarI"/>
</dbReference>
<comment type="similarity">
    <text evidence="3 7">Belongs to the IspD/TarI cytidylyltransferase family. IspD subfamily.</text>
</comment>
<evidence type="ECO:0000256" key="2">
    <source>
        <dbReference type="ARBA" id="ARBA00004787"/>
    </source>
</evidence>
<dbReference type="EMBL" id="FNGP01000001">
    <property type="protein sequence ID" value="SDL24920.1"/>
    <property type="molecule type" value="Genomic_DNA"/>
</dbReference>
<keyword evidence="6 7" id="KW-0414">Isoprene biosynthesis</keyword>
<evidence type="ECO:0000256" key="4">
    <source>
        <dbReference type="ARBA" id="ARBA00022679"/>
    </source>
</evidence>
<keyword evidence="9" id="KW-1185">Reference proteome</keyword>
<evidence type="ECO:0000256" key="7">
    <source>
        <dbReference type="HAMAP-Rule" id="MF_00108"/>
    </source>
</evidence>
<gene>
    <name evidence="7" type="primary">ispD</name>
    <name evidence="8" type="ORF">SAMN04488242_0959</name>
</gene>
<name>A0A1G9IIA1_9ACTN</name>
<sequence length="220" mass="23029">MVAAGSGSRLGHPIPKALVELCGVPIVRRAVDALVEGGVQRVVVVAPASHLHEFRTILDGVPAPLVVVPGGVERQDSVRLGLDALGEASVVLVHDAARPLVPARVVGDVVRAVRDGARAVIPVLPVVDTVRRETTGGSSIVDRDELRAVQTPQGFDGALLREAHRNAVECALTVTDDASACEALGEPIAFVPGDREALKITEPFDLLVAEAIVGARRQRT</sequence>
<dbReference type="InterPro" id="IPR029044">
    <property type="entry name" value="Nucleotide-diphossugar_trans"/>
</dbReference>
<comment type="function">
    <text evidence="7">Catalyzes the formation of 4-diphosphocytidyl-2-C-methyl-D-erythritol from CTP and 2-C-methyl-D-erythritol 4-phosphate (MEP).</text>
</comment>
<evidence type="ECO:0000313" key="9">
    <source>
        <dbReference type="Proteomes" id="UP000199475"/>
    </source>
</evidence>
<evidence type="ECO:0000256" key="3">
    <source>
        <dbReference type="ARBA" id="ARBA00009789"/>
    </source>
</evidence>
<evidence type="ECO:0000313" key="8">
    <source>
        <dbReference type="EMBL" id="SDL24920.1"/>
    </source>
</evidence>
<feature type="site" description="Transition state stabilizer" evidence="7">
    <location>
        <position position="16"/>
    </location>
</feature>
<dbReference type="UniPathway" id="UPA00056">
    <property type="reaction ID" value="UER00093"/>
</dbReference>
<keyword evidence="4 7" id="KW-0808">Transferase</keyword>
<feature type="site" description="Transition state stabilizer" evidence="7">
    <location>
        <position position="9"/>
    </location>
</feature>
<protein>
    <recommendedName>
        <fullName evidence="7">2-C-methyl-D-erythritol 4-phosphate cytidylyltransferase</fullName>
        <ecNumber evidence="7">2.7.7.60</ecNumber>
    </recommendedName>
    <alternativeName>
        <fullName evidence="7">4-diphosphocytidyl-2C-methyl-D-erythritol synthase</fullName>
    </alternativeName>
    <alternativeName>
        <fullName evidence="7">MEP cytidylyltransferase</fullName>
        <shortName evidence="7">MCT</shortName>
    </alternativeName>
</protein>
<dbReference type="SUPFAM" id="SSF53448">
    <property type="entry name" value="Nucleotide-diphospho-sugar transferases"/>
    <property type="match status" value="1"/>
</dbReference>
<feature type="site" description="Positions MEP for the nucleophilic attack" evidence="7">
    <location>
        <position position="199"/>
    </location>
</feature>
<dbReference type="Gene3D" id="3.90.550.10">
    <property type="entry name" value="Spore Coat Polysaccharide Biosynthesis Protein SpsA, Chain A"/>
    <property type="match status" value="1"/>
</dbReference>